<name>A0ABT1YD29_9BACL</name>
<dbReference type="InterPro" id="IPR050465">
    <property type="entry name" value="UPF0194_transport"/>
</dbReference>
<dbReference type="NCBIfam" id="TIGR01730">
    <property type="entry name" value="RND_mfp"/>
    <property type="match status" value="1"/>
</dbReference>
<dbReference type="Gene3D" id="2.40.420.20">
    <property type="match status" value="1"/>
</dbReference>
<dbReference type="Proteomes" id="UP001300012">
    <property type="component" value="Unassembled WGS sequence"/>
</dbReference>
<keyword evidence="3" id="KW-0175">Coiled coil</keyword>
<comment type="subcellular location">
    <subcellularLocation>
        <location evidence="1">Cell envelope</location>
    </subcellularLocation>
</comment>
<feature type="transmembrane region" description="Helical" evidence="4">
    <location>
        <begin position="6"/>
        <end position="25"/>
    </location>
</feature>
<dbReference type="Gene3D" id="2.40.50.100">
    <property type="match status" value="1"/>
</dbReference>
<gene>
    <name evidence="6" type="ORF">NV381_07690</name>
</gene>
<dbReference type="InterPro" id="IPR058636">
    <property type="entry name" value="Beta-barrel_YknX"/>
</dbReference>
<keyword evidence="4" id="KW-0472">Membrane</keyword>
<organism evidence="6 7">
    <name type="scientific">Paenibacillus radicis</name>
    <name type="common">ex Xue et al. 2023</name>
    <dbReference type="NCBI Taxonomy" id="2972489"/>
    <lineage>
        <taxon>Bacteria</taxon>
        <taxon>Bacillati</taxon>
        <taxon>Bacillota</taxon>
        <taxon>Bacilli</taxon>
        <taxon>Bacillales</taxon>
        <taxon>Paenibacillaceae</taxon>
        <taxon>Paenibacillus</taxon>
    </lineage>
</organism>
<evidence type="ECO:0000256" key="3">
    <source>
        <dbReference type="ARBA" id="ARBA00023054"/>
    </source>
</evidence>
<keyword evidence="7" id="KW-1185">Reference proteome</keyword>
<keyword evidence="4" id="KW-0812">Transmembrane</keyword>
<keyword evidence="4" id="KW-1133">Transmembrane helix</keyword>
<dbReference type="SUPFAM" id="SSF111369">
    <property type="entry name" value="HlyD-like secretion proteins"/>
    <property type="match status" value="1"/>
</dbReference>
<dbReference type="EMBL" id="JANQBD010000004">
    <property type="protein sequence ID" value="MCR8631082.1"/>
    <property type="molecule type" value="Genomic_DNA"/>
</dbReference>
<evidence type="ECO:0000256" key="1">
    <source>
        <dbReference type="ARBA" id="ARBA00004196"/>
    </source>
</evidence>
<dbReference type="PANTHER" id="PTHR32347">
    <property type="entry name" value="EFFLUX SYSTEM COMPONENT YKNX-RELATED"/>
    <property type="match status" value="1"/>
</dbReference>
<comment type="similarity">
    <text evidence="2">Belongs to the membrane fusion protein (MFP) (TC 8.A.1) family.</text>
</comment>
<evidence type="ECO:0000313" key="6">
    <source>
        <dbReference type="EMBL" id="MCR8631082.1"/>
    </source>
</evidence>
<evidence type="ECO:0000259" key="5">
    <source>
        <dbReference type="Pfam" id="PF25990"/>
    </source>
</evidence>
<comment type="caution">
    <text evidence="6">The sequence shown here is derived from an EMBL/GenBank/DDBJ whole genome shotgun (WGS) entry which is preliminary data.</text>
</comment>
<evidence type="ECO:0000256" key="4">
    <source>
        <dbReference type="SAM" id="Phobius"/>
    </source>
</evidence>
<dbReference type="RefSeq" id="WP_258212678.1">
    <property type="nucleotide sequence ID" value="NZ_JANQBD010000004.1"/>
</dbReference>
<accession>A0ABT1YD29</accession>
<reference evidence="6 7" key="1">
    <citation type="submission" date="2022-08" db="EMBL/GenBank/DDBJ databases">
        <title>Paenibacillus endoradicis sp. nov., Paenibacillus radicibacter sp. nov and Paenibacillus pararadicis sp. nov., three cold-adapted plant growth-promoting bacteria isolated from root of Larix gmelinii in Great Khingan.</title>
        <authorList>
            <person name="Xue H."/>
        </authorList>
    </citation>
    <scope>NUCLEOTIDE SEQUENCE [LARGE SCALE GENOMIC DNA]</scope>
    <source>
        <strain evidence="6 7">N5-1-1-5</strain>
    </source>
</reference>
<proteinExistence type="inferred from homology"/>
<dbReference type="Pfam" id="PF25990">
    <property type="entry name" value="Beta-barrel_YknX"/>
    <property type="match status" value="1"/>
</dbReference>
<sequence length="363" mass="40045">MKKKTWLIGFAVIIVAGITAALFLLSHSPKPTQQAGSMNSSAISFKVTREDLSSTVELKGKSSYQKETYINAPFSADVKTWKVSEGTQVNKGDLLFQLDDTALRDEIAQLQANQKKADMEIQIAKFQEDIISTETILNGGLSETEAKQRFAKNKTTQMQTEISKLNSEHMETQLAQKLEKRQSASFTAPETGIFLFNDTKEPQSIKENERVGKIVDLTKLQLIGYVGEFDLFRIKTGMSVEVKVDALKNTTLQGKVEKLSKFAKSTTDTNTAAAEFEVIISLPPNEQLIAGLSLTATIQTDKKPDTLVVSTLAVQRDKDQYYVMVSEAGQGAPVRRDIKIGLETPEKTEIISGLIEGDTVVLQ</sequence>
<evidence type="ECO:0000256" key="2">
    <source>
        <dbReference type="ARBA" id="ARBA00009477"/>
    </source>
</evidence>
<dbReference type="InterPro" id="IPR006143">
    <property type="entry name" value="RND_pump_MFP"/>
</dbReference>
<dbReference type="Gene3D" id="2.40.30.170">
    <property type="match status" value="1"/>
</dbReference>
<protein>
    <submittedName>
        <fullName evidence="6">Efflux RND transporter periplasmic adaptor subunit</fullName>
    </submittedName>
</protein>
<evidence type="ECO:0000313" key="7">
    <source>
        <dbReference type="Proteomes" id="UP001300012"/>
    </source>
</evidence>
<feature type="domain" description="YknX-like beta-barrel" evidence="5">
    <location>
        <begin position="221"/>
        <end position="298"/>
    </location>
</feature>